<dbReference type="eggNOG" id="COG1127">
    <property type="taxonomic scope" value="Bacteria"/>
</dbReference>
<gene>
    <name evidence="5" type="ORF">ALO_15777</name>
</gene>
<dbReference type="InterPro" id="IPR003593">
    <property type="entry name" value="AAA+_ATPase"/>
</dbReference>
<dbReference type="PANTHER" id="PTHR43023:SF6">
    <property type="entry name" value="INTERMEMBRANE PHOSPHOLIPID TRANSPORT SYSTEM ATP-BINDING PROTEIN MLAF"/>
    <property type="match status" value="1"/>
</dbReference>
<dbReference type="GO" id="GO:0016887">
    <property type="term" value="F:ATP hydrolysis activity"/>
    <property type="evidence" value="ECO:0007669"/>
    <property type="project" value="InterPro"/>
</dbReference>
<sequence>MIKLVNINMSFGGKQVLNKINLEVAAGEILVIIGPSGSGKSTLLRLITGLLKPDGGQIWVNGREISGLSEDSLIPVRQQMGMVFQYAALFDSMTVGENVAFGLREHTKMTEEEIQKIVRRTLRMVGLSGHEPTMPDQLSGGMKKRVSLARAIAGNPSILLYDEPTTGLDPIMSETIDRLIVSTRRILGVTSVVVTHHMTSAFHIADRIAMIHQGQIIETGTSEQFRNSTNPIVQQFIHGKQSHRAAK</sequence>
<dbReference type="Proteomes" id="UP000003240">
    <property type="component" value="Unassembled WGS sequence"/>
</dbReference>
<evidence type="ECO:0000256" key="2">
    <source>
        <dbReference type="ARBA" id="ARBA00022741"/>
    </source>
</evidence>
<dbReference type="CDD" id="cd03261">
    <property type="entry name" value="ABC_Org_Solvent_Resistant"/>
    <property type="match status" value="1"/>
</dbReference>
<dbReference type="STRING" id="1009370.ALO_15777"/>
<dbReference type="InterPro" id="IPR017871">
    <property type="entry name" value="ABC_transporter-like_CS"/>
</dbReference>
<dbReference type="Gene3D" id="3.40.50.300">
    <property type="entry name" value="P-loop containing nucleotide triphosphate hydrolases"/>
    <property type="match status" value="1"/>
</dbReference>
<dbReference type="RefSeq" id="WP_004097382.1">
    <property type="nucleotide sequence ID" value="NZ_AFGF01000157.1"/>
</dbReference>
<dbReference type="EMBL" id="AFGF01000157">
    <property type="protein sequence ID" value="EGO62955.1"/>
    <property type="molecule type" value="Genomic_DNA"/>
</dbReference>
<keyword evidence="2" id="KW-0547">Nucleotide-binding</keyword>
<evidence type="ECO:0000259" key="4">
    <source>
        <dbReference type="PROSITE" id="PS50893"/>
    </source>
</evidence>
<organism evidence="5 6">
    <name type="scientific">Acetonema longum DSM 6540</name>
    <dbReference type="NCBI Taxonomy" id="1009370"/>
    <lineage>
        <taxon>Bacteria</taxon>
        <taxon>Bacillati</taxon>
        <taxon>Bacillota</taxon>
        <taxon>Negativicutes</taxon>
        <taxon>Acetonemataceae</taxon>
        <taxon>Acetonema</taxon>
    </lineage>
</organism>
<keyword evidence="3" id="KW-0067">ATP-binding</keyword>
<accession>F7NM29</accession>
<dbReference type="InterPro" id="IPR027417">
    <property type="entry name" value="P-loop_NTPase"/>
</dbReference>
<evidence type="ECO:0000256" key="1">
    <source>
        <dbReference type="ARBA" id="ARBA00022448"/>
    </source>
</evidence>
<dbReference type="InterPro" id="IPR003439">
    <property type="entry name" value="ABC_transporter-like_ATP-bd"/>
</dbReference>
<name>F7NM29_9FIRM</name>
<keyword evidence="6" id="KW-1185">Reference proteome</keyword>
<dbReference type="PROSITE" id="PS00211">
    <property type="entry name" value="ABC_TRANSPORTER_1"/>
    <property type="match status" value="1"/>
</dbReference>
<dbReference type="PROSITE" id="PS50893">
    <property type="entry name" value="ABC_TRANSPORTER_2"/>
    <property type="match status" value="1"/>
</dbReference>
<evidence type="ECO:0000313" key="5">
    <source>
        <dbReference type="EMBL" id="EGO62955.1"/>
    </source>
</evidence>
<dbReference type="Pfam" id="PF00005">
    <property type="entry name" value="ABC_tran"/>
    <property type="match status" value="1"/>
</dbReference>
<dbReference type="GO" id="GO:0005524">
    <property type="term" value="F:ATP binding"/>
    <property type="evidence" value="ECO:0007669"/>
    <property type="project" value="UniProtKB-KW"/>
</dbReference>
<proteinExistence type="predicted"/>
<evidence type="ECO:0000256" key="3">
    <source>
        <dbReference type="ARBA" id="ARBA00022840"/>
    </source>
</evidence>
<dbReference type="SMART" id="SM00382">
    <property type="entry name" value="AAA"/>
    <property type="match status" value="1"/>
</dbReference>
<protein>
    <submittedName>
        <fullName evidence="5">ABC transporter</fullName>
    </submittedName>
</protein>
<dbReference type="PANTHER" id="PTHR43023">
    <property type="entry name" value="PROTEIN TRIGALACTOSYLDIACYLGLYCEROL 3, CHLOROPLASTIC"/>
    <property type="match status" value="1"/>
</dbReference>
<comment type="caution">
    <text evidence="5">The sequence shown here is derived from an EMBL/GenBank/DDBJ whole genome shotgun (WGS) entry which is preliminary data.</text>
</comment>
<keyword evidence="1" id="KW-0813">Transport</keyword>
<dbReference type="OrthoDB" id="9772862at2"/>
<dbReference type="SUPFAM" id="SSF52540">
    <property type="entry name" value="P-loop containing nucleoside triphosphate hydrolases"/>
    <property type="match status" value="1"/>
</dbReference>
<feature type="domain" description="ABC transporter" evidence="4">
    <location>
        <begin position="2"/>
        <end position="238"/>
    </location>
</feature>
<evidence type="ECO:0000313" key="6">
    <source>
        <dbReference type="Proteomes" id="UP000003240"/>
    </source>
</evidence>
<dbReference type="AlphaFoldDB" id="F7NM29"/>
<reference evidence="5 6" key="1">
    <citation type="journal article" date="2011" name="EMBO J.">
        <title>Structural diversity of bacterial flagellar motors.</title>
        <authorList>
            <person name="Chen S."/>
            <person name="Beeby M."/>
            <person name="Murphy G.E."/>
            <person name="Leadbetter J.R."/>
            <person name="Hendrixson D.R."/>
            <person name="Briegel A."/>
            <person name="Li Z."/>
            <person name="Shi J."/>
            <person name="Tocheva E.I."/>
            <person name="Muller A."/>
            <person name="Dobro M.J."/>
            <person name="Jensen G.J."/>
        </authorList>
    </citation>
    <scope>NUCLEOTIDE SEQUENCE [LARGE SCALE GENOMIC DNA]</scope>
    <source>
        <strain evidence="5 6">DSM 6540</strain>
    </source>
</reference>